<feature type="domain" description="DNA mismatch repair protein S5" evidence="7">
    <location>
        <begin position="208"/>
        <end position="326"/>
    </location>
</feature>
<evidence type="ECO:0000256" key="5">
    <source>
        <dbReference type="SAM" id="MobiDB-lite"/>
    </source>
</evidence>
<dbReference type="InterPro" id="IPR014721">
    <property type="entry name" value="Ribsml_uS5_D2-typ_fold_subgr"/>
</dbReference>
<dbReference type="Proteomes" id="UP000824140">
    <property type="component" value="Unassembled WGS sequence"/>
</dbReference>
<dbReference type="GO" id="GO:0006298">
    <property type="term" value="P:mismatch repair"/>
    <property type="evidence" value="ECO:0007669"/>
    <property type="project" value="UniProtKB-UniRule"/>
</dbReference>
<dbReference type="InterPro" id="IPR013507">
    <property type="entry name" value="DNA_mismatch_S5_2-like"/>
</dbReference>
<dbReference type="GO" id="GO:0005524">
    <property type="term" value="F:ATP binding"/>
    <property type="evidence" value="ECO:0007669"/>
    <property type="project" value="InterPro"/>
</dbReference>
<dbReference type="InterPro" id="IPR002099">
    <property type="entry name" value="MutL/Mlh/PMS"/>
</dbReference>
<dbReference type="Gene3D" id="3.30.1540.20">
    <property type="entry name" value="MutL, C-terminal domain, dimerisation subdomain"/>
    <property type="match status" value="1"/>
</dbReference>
<dbReference type="GO" id="GO:0140664">
    <property type="term" value="F:ATP-dependent DNA damage sensor activity"/>
    <property type="evidence" value="ECO:0007669"/>
    <property type="project" value="InterPro"/>
</dbReference>
<evidence type="ECO:0000313" key="8">
    <source>
        <dbReference type="EMBL" id="HIS92650.1"/>
    </source>
</evidence>
<dbReference type="EMBL" id="DVJN01000127">
    <property type="protein sequence ID" value="HIS92650.1"/>
    <property type="molecule type" value="Genomic_DNA"/>
</dbReference>
<accession>A0A9D1K635</accession>
<evidence type="ECO:0000313" key="9">
    <source>
        <dbReference type="Proteomes" id="UP000824140"/>
    </source>
</evidence>
<keyword evidence="8" id="KW-0255">Endonuclease</keyword>
<comment type="caution">
    <text evidence="8">The sequence shown here is derived from an EMBL/GenBank/DDBJ whole genome shotgun (WGS) entry which is preliminary data.</text>
</comment>
<dbReference type="NCBIfam" id="TIGR00585">
    <property type="entry name" value="mutl"/>
    <property type="match status" value="1"/>
</dbReference>
<proteinExistence type="inferred from homology"/>
<dbReference type="PANTHER" id="PTHR10073:SF12">
    <property type="entry name" value="DNA MISMATCH REPAIR PROTEIN MLH1"/>
    <property type="match status" value="1"/>
</dbReference>
<dbReference type="FunFam" id="3.30.565.10:FF:000003">
    <property type="entry name" value="DNA mismatch repair endonuclease MutL"/>
    <property type="match status" value="1"/>
</dbReference>
<dbReference type="CDD" id="cd00782">
    <property type="entry name" value="MutL_Trans"/>
    <property type="match status" value="1"/>
</dbReference>
<dbReference type="HAMAP" id="MF_00149">
    <property type="entry name" value="DNA_mis_repair"/>
    <property type="match status" value="1"/>
</dbReference>
<name>A0A9D1K635_9FIRM</name>
<dbReference type="Gene3D" id="3.30.230.10">
    <property type="match status" value="1"/>
</dbReference>
<dbReference type="GO" id="GO:0016887">
    <property type="term" value="F:ATP hydrolysis activity"/>
    <property type="evidence" value="ECO:0007669"/>
    <property type="project" value="InterPro"/>
</dbReference>
<reference evidence="8" key="2">
    <citation type="journal article" date="2021" name="PeerJ">
        <title>Extensive microbial diversity within the chicken gut microbiome revealed by metagenomics and culture.</title>
        <authorList>
            <person name="Gilroy R."/>
            <person name="Ravi A."/>
            <person name="Getino M."/>
            <person name="Pursley I."/>
            <person name="Horton D.L."/>
            <person name="Alikhan N.F."/>
            <person name="Baker D."/>
            <person name="Gharbi K."/>
            <person name="Hall N."/>
            <person name="Watson M."/>
            <person name="Adriaenssens E.M."/>
            <person name="Foster-Nyarko E."/>
            <person name="Jarju S."/>
            <person name="Secka A."/>
            <person name="Antonio M."/>
            <person name="Oren A."/>
            <person name="Chaudhuri R.R."/>
            <person name="La Ragione R."/>
            <person name="Hildebrand F."/>
            <person name="Pallen M.J."/>
        </authorList>
    </citation>
    <scope>NUCLEOTIDE SEQUENCE</scope>
    <source>
        <strain evidence="8">13766</strain>
    </source>
</reference>
<protein>
    <recommendedName>
        <fullName evidence="4">DNA mismatch repair protein MutL</fullName>
    </recommendedName>
</protein>
<dbReference type="SUPFAM" id="SSF55874">
    <property type="entry name" value="ATPase domain of HSP90 chaperone/DNA topoisomerase II/histidine kinase"/>
    <property type="match status" value="1"/>
</dbReference>
<dbReference type="Pfam" id="PF13589">
    <property type="entry name" value="HATPase_c_3"/>
    <property type="match status" value="1"/>
</dbReference>
<feature type="compositionally biased region" description="Low complexity" evidence="5">
    <location>
        <begin position="407"/>
        <end position="423"/>
    </location>
</feature>
<sequence>MPIRVLDAATIGKIAAGEVVERPASIAKELVENSLDAGATSIAVELREGGISYLRVTDNGCGIPAGEVRLAFENHATSKIVQSDDLLSLHTLGFRGEALASISAVAKVEMLTRTKDAEQGVRVSVEGGVMAPPASAGCAEGTSIAVSDLFYNVPARQAFLKKPAYEYGAVHDVVSRLALGNPAVAFRLLHNGKTIFSTYGDGNLRHAAMAIYDRETANGMMEVDEAEGGFRLRGLIGVGELSKQTRAFECFFINGRSVRCPLISQALEACAQGRVMVGKYPMCVLSITMPANGVDVNVHPNKLEVRFKSAYDVRRTMEALLYRAFQGETMLSLEEAAPPIAPQENVSEESKTDFQQASIDVKQTDGAQKQTDSLQKATSDYIRKSPVLTGSPMTLREMREAFFARPQSAQANGAANDSADGDALSTAAPEPMPAKKMDAVETLHEAAALRPMPPLRKETVATEQQTIVSGPAYRVLGVAFKTYILLETEDSLIIIDQHAAFERLKYEEYLHLLESGNAAQQLLVANIMRVSARERADLMENLPLLRELGFEIEPFGEADIKISAVPHVLGHADPQPLLHDVLANLHSLRSANMAMRRREILQMSCKHAVKAGDMLTKEAMDELVETMLSTGAPPFCPHGRPVAKRLSKRDMEQMFKRV</sequence>
<dbReference type="PROSITE" id="PS00058">
    <property type="entry name" value="DNA_MISMATCH_REPAIR_1"/>
    <property type="match status" value="1"/>
</dbReference>
<comment type="function">
    <text evidence="4">This protein is involved in the repair of mismatches in DNA. It is required for dam-dependent methyl-directed DNA mismatch repair. May act as a 'molecular matchmaker', a protein that promotes the formation of a stable complex between two or more DNA-binding proteins in an ATP-dependent manner without itself being part of a final effector complex.</text>
</comment>
<dbReference type="CDD" id="cd16926">
    <property type="entry name" value="HATPase_MutL-MLH-PMS-like"/>
    <property type="match status" value="1"/>
</dbReference>
<dbReference type="SUPFAM" id="SSF54211">
    <property type="entry name" value="Ribosomal protein S5 domain 2-like"/>
    <property type="match status" value="1"/>
</dbReference>
<dbReference type="SMART" id="SM01340">
    <property type="entry name" value="DNA_mis_repair"/>
    <property type="match status" value="1"/>
</dbReference>
<keyword evidence="3 4" id="KW-0234">DNA repair</keyword>
<feature type="domain" description="MutL C-terminal dimerisation" evidence="6">
    <location>
        <begin position="475"/>
        <end position="615"/>
    </location>
</feature>
<keyword evidence="8" id="KW-0378">Hydrolase</keyword>
<comment type="similarity">
    <text evidence="1 4">Belongs to the DNA mismatch repair MutL/HexB family.</text>
</comment>
<keyword evidence="2 4" id="KW-0227">DNA damage</keyword>
<organism evidence="8 9">
    <name type="scientific">Candidatus Alectryocaccomicrobium excrementavium</name>
    <dbReference type="NCBI Taxonomy" id="2840668"/>
    <lineage>
        <taxon>Bacteria</taxon>
        <taxon>Bacillati</taxon>
        <taxon>Bacillota</taxon>
        <taxon>Clostridia</taxon>
        <taxon>Candidatus Alectryocaccomicrobium</taxon>
    </lineage>
</organism>
<dbReference type="InterPro" id="IPR014790">
    <property type="entry name" value="MutL_C"/>
</dbReference>
<dbReference type="GO" id="GO:0032300">
    <property type="term" value="C:mismatch repair complex"/>
    <property type="evidence" value="ECO:0007669"/>
    <property type="project" value="InterPro"/>
</dbReference>
<dbReference type="Pfam" id="PF08676">
    <property type="entry name" value="MutL_C"/>
    <property type="match status" value="1"/>
</dbReference>
<evidence type="ECO:0000256" key="2">
    <source>
        <dbReference type="ARBA" id="ARBA00022763"/>
    </source>
</evidence>
<dbReference type="Pfam" id="PF01119">
    <property type="entry name" value="DNA_mis_repair"/>
    <property type="match status" value="1"/>
</dbReference>
<keyword evidence="8" id="KW-0540">Nuclease</keyword>
<dbReference type="InterPro" id="IPR038973">
    <property type="entry name" value="MutL/Mlh/Pms-like"/>
</dbReference>
<dbReference type="InterPro" id="IPR042120">
    <property type="entry name" value="MutL_C_dimsub"/>
</dbReference>
<gene>
    <name evidence="4 8" type="primary">mutL</name>
    <name evidence="8" type="ORF">IAA84_06480</name>
</gene>
<dbReference type="InterPro" id="IPR020568">
    <property type="entry name" value="Ribosomal_Su5_D2-typ_SF"/>
</dbReference>
<dbReference type="PANTHER" id="PTHR10073">
    <property type="entry name" value="DNA MISMATCH REPAIR PROTEIN MLH, PMS, MUTL"/>
    <property type="match status" value="1"/>
</dbReference>
<reference evidence="8" key="1">
    <citation type="submission" date="2020-10" db="EMBL/GenBank/DDBJ databases">
        <authorList>
            <person name="Gilroy R."/>
        </authorList>
    </citation>
    <scope>NUCLEOTIDE SEQUENCE</scope>
    <source>
        <strain evidence="8">13766</strain>
    </source>
</reference>
<dbReference type="InterPro" id="IPR036890">
    <property type="entry name" value="HATPase_C_sf"/>
</dbReference>
<evidence type="ECO:0000256" key="4">
    <source>
        <dbReference type="HAMAP-Rule" id="MF_00149"/>
    </source>
</evidence>
<dbReference type="Gene3D" id="3.30.1370.100">
    <property type="entry name" value="MutL, C-terminal domain, regulatory subdomain"/>
    <property type="match status" value="1"/>
</dbReference>
<dbReference type="SUPFAM" id="SSF118116">
    <property type="entry name" value="DNA mismatch repair protein MutL"/>
    <property type="match status" value="1"/>
</dbReference>
<dbReference type="GO" id="GO:0030983">
    <property type="term" value="F:mismatched DNA binding"/>
    <property type="evidence" value="ECO:0007669"/>
    <property type="project" value="InterPro"/>
</dbReference>
<evidence type="ECO:0000256" key="3">
    <source>
        <dbReference type="ARBA" id="ARBA00023204"/>
    </source>
</evidence>
<evidence type="ECO:0000259" key="7">
    <source>
        <dbReference type="SMART" id="SM01340"/>
    </source>
</evidence>
<dbReference type="InterPro" id="IPR037198">
    <property type="entry name" value="MutL_C_sf"/>
</dbReference>
<dbReference type="InterPro" id="IPR014762">
    <property type="entry name" value="DNA_mismatch_repair_CS"/>
</dbReference>
<evidence type="ECO:0000259" key="6">
    <source>
        <dbReference type="SMART" id="SM00853"/>
    </source>
</evidence>
<evidence type="ECO:0000256" key="1">
    <source>
        <dbReference type="ARBA" id="ARBA00006082"/>
    </source>
</evidence>
<dbReference type="InterPro" id="IPR042121">
    <property type="entry name" value="MutL_C_regsub"/>
</dbReference>
<dbReference type="Gene3D" id="3.30.565.10">
    <property type="entry name" value="Histidine kinase-like ATPase, C-terminal domain"/>
    <property type="match status" value="1"/>
</dbReference>
<dbReference type="AlphaFoldDB" id="A0A9D1K635"/>
<dbReference type="SMART" id="SM00853">
    <property type="entry name" value="MutL_C"/>
    <property type="match status" value="1"/>
</dbReference>
<feature type="region of interest" description="Disordered" evidence="5">
    <location>
        <begin position="406"/>
        <end position="430"/>
    </location>
</feature>
<dbReference type="InterPro" id="IPR020667">
    <property type="entry name" value="DNA_mismatch_repair_MutL"/>
</dbReference>
<dbReference type="GO" id="GO:0004519">
    <property type="term" value="F:endonuclease activity"/>
    <property type="evidence" value="ECO:0007669"/>
    <property type="project" value="UniProtKB-KW"/>
</dbReference>